<dbReference type="GO" id="GO:0016616">
    <property type="term" value="F:oxidoreductase activity, acting on the CH-OH group of donors, NAD or NADP as acceptor"/>
    <property type="evidence" value="ECO:0007669"/>
    <property type="project" value="TreeGrafter"/>
</dbReference>
<dbReference type="EMBL" id="UINC01014873">
    <property type="protein sequence ID" value="SVA63092.1"/>
    <property type="molecule type" value="Genomic_DNA"/>
</dbReference>
<dbReference type="NCBIfam" id="NF005559">
    <property type="entry name" value="PRK07231.1"/>
    <property type="match status" value="1"/>
</dbReference>
<evidence type="ECO:0008006" key="3">
    <source>
        <dbReference type="Google" id="ProtNLM"/>
    </source>
</evidence>
<name>A0A381XEX9_9ZZZZ</name>
<organism evidence="2">
    <name type="scientific">marine metagenome</name>
    <dbReference type="NCBI Taxonomy" id="408172"/>
    <lineage>
        <taxon>unclassified sequences</taxon>
        <taxon>metagenomes</taxon>
        <taxon>ecological metagenomes</taxon>
    </lineage>
</organism>
<protein>
    <recommendedName>
        <fullName evidence="3">Short-chain dehydrogenase</fullName>
    </recommendedName>
</protein>
<dbReference type="PRINTS" id="PR00080">
    <property type="entry name" value="SDRFAMILY"/>
</dbReference>
<gene>
    <name evidence="2" type="ORF">METZ01_LOCUS115946</name>
</gene>
<dbReference type="FunFam" id="3.40.50.720:FF:000084">
    <property type="entry name" value="Short-chain dehydrogenase reductase"/>
    <property type="match status" value="1"/>
</dbReference>
<comment type="similarity">
    <text evidence="1">Belongs to the short-chain dehydrogenases/reductases (SDR) family.</text>
</comment>
<proteinExistence type="inferred from homology"/>
<dbReference type="Gene3D" id="3.40.50.720">
    <property type="entry name" value="NAD(P)-binding Rossmann-like Domain"/>
    <property type="match status" value="1"/>
</dbReference>
<dbReference type="PRINTS" id="PR00081">
    <property type="entry name" value="GDHRDH"/>
</dbReference>
<accession>A0A381XEX9</accession>
<sequence>MATFDNRFDQKVAIVTGAGSGIGKAAAERLLAEGASVLALDIDDAGLSALPLDQPTFKSTLCDVSNASECIARVNDALDQFGRLDIVINSAGITARSLGDNAGFEEKWDTVIRVNLKGTMLMCHAAVPVLQRMGGGAIVNLASVMGLLGYDPSLPLSDGFSPYPPSKGGVLQVTRDLGARLAKENIRVNAVCPGFAYTNLTQNLADSPETHQALIKMHPMGRLGQPEEIANVILFLASDEASFVTGAAWTVDGGYTAA</sequence>
<dbReference type="PANTHER" id="PTHR42760">
    <property type="entry name" value="SHORT-CHAIN DEHYDROGENASES/REDUCTASES FAMILY MEMBER"/>
    <property type="match status" value="1"/>
</dbReference>
<reference evidence="2" key="1">
    <citation type="submission" date="2018-05" db="EMBL/GenBank/DDBJ databases">
        <authorList>
            <person name="Lanie J.A."/>
            <person name="Ng W.-L."/>
            <person name="Kazmierczak K.M."/>
            <person name="Andrzejewski T.M."/>
            <person name="Davidsen T.M."/>
            <person name="Wayne K.J."/>
            <person name="Tettelin H."/>
            <person name="Glass J.I."/>
            <person name="Rusch D."/>
            <person name="Podicherti R."/>
            <person name="Tsui H.-C.T."/>
            <person name="Winkler M.E."/>
        </authorList>
    </citation>
    <scope>NUCLEOTIDE SEQUENCE</scope>
</reference>
<dbReference type="AlphaFoldDB" id="A0A381XEX9"/>
<evidence type="ECO:0000313" key="2">
    <source>
        <dbReference type="EMBL" id="SVA63092.1"/>
    </source>
</evidence>
<dbReference type="SUPFAM" id="SSF51735">
    <property type="entry name" value="NAD(P)-binding Rossmann-fold domains"/>
    <property type="match status" value="1"/>
</dbReference>
<evidence type="ECO:0000256" key="1">
    <source>
        <dbReference type="ARBA" id="ARBA00006484"/>
    </source>
</evidence>
<dbReference type="Pfam" id="PF13561">
    <property type="entry name" value="adh_short_C2"/>
    <property type="match status" value="1"/>
</dbReference>
<dbReference type="InterPro" id="IPR036291">
    <property type="entry name" value="NAD(P)-bd_dom_sf"/>
</dbReference>
<dbReference type="InterPro" id="IPR002347">
    <property type="entry name" value="SDR_fam"/>
</dbReference>